<keyword evidence="3" id="KW-1185">Reference proteome</keyword>
<proteinExistence type="predicted"/>
<feature type="chain" id="PRO_5045550122" evidence="1">
    <location>
        <begin position="28"/>
        <end position="640"/>
    </location>
</feature>
<gene>
    <name evidence="2" type="ORF">GCM10008027_35050</name>
</gene>
<dbReference type="InterPro" id="IPR015943">
    <property type="entry name" value="WD40/YVTN_repeat-like_dom_sf"/>
</dbReference>
<dbReference type="EMBL" id="BMIT01000017">
    <property type="protein sequence ID" value="GGF07128.1"/>
    <property type="molecule type" value="Genomic_DNA"/>
</dbReference>
<dbReference type="Gene3D" id="2.130.10.10">
    <property type="entry name" value="YVTN repeat-like/Quinoprotein amine dehydrogenase"/>
    <property type="match status" value="2"/>
</dbReference>
<feature type="signal peptide" evidence="1">
    <location>
        <begin position="1"/>
        <end position="27"/>
    </location>
</feature>
<dbReference type="Proteomes" id="UP000638462">
    <property type="component" value="Unassembled WGS sequence"/>
</dbReference>
<dbReference type="InterPro" id="IPR011047">
    <property type="entry name" value="Quinoprotein_ADH-like_sf"/>
</dbReference>
<organism evidence="2 3">
    <name type="scientific">Pseudoalteromonas gelatinilytica</name>
    <dbReference type="NCBI Taxonomy" id="1703256"/>
    <lineage>
        <taxon>Bacteria</taxon>
        <taxon>Pseudomonadati</taxon>
        <taxon>Pseudomonadota</taxon>
        <taxon>Gammaproteobacteria</taxon>
        <taxon>Alteromonadales</taxon>
        <taxon>Pseudoalteromonadaceae</taxon>
        <taxon>Pseudoalteromonas</taxon>
    </lineage>
</organism>
<accession>A0ABQ1TYU8</accession>
<sequence>MIMSVKARLYGGLLFIVLCLFSTGASAHSTPNNMTEVVQGKNGFMYFASHEGLYKYDGYHFALIEALPAQWVYALTTNADKSMLYAASNGHIYAYDVLTGNVKQFAEVTSKDMAVNGQHVYAATSKGVEVLSKKSAGNLQALVGQTVLKVLSHDGQVYALTNTGLWHLNLNHQRQLIKMPIHSGLIAAVGDRLYIAHEQTLYSYDLITEQVHKTSLNTTPSAMTIYKNSYLAMAMAGEVRLYSTLDKQFVSGVLNKSKLFFNSVYADSQSNLWAVADNEYEIISQDLNQFNLPLVSRYNVLGKDNQSLLMGTDSGVYRFVQRQFVAMDALNNALSQEQSSEITSIASDKVTLVGTTNGLYVWQNEQLSRLANGYILGIEKIAGCWLVSTSGQGVIVIDDNLAIEKVLNIDSGLAANEVLATNKFEHLLYISTSKGLSVYNVKTGNMSHSLTTQAGKVSKVTMLDNSVYVAAYGGGLYKQTNNGFKLLVSPRFITDLAVFNGSLYIATTNGLFTLVDETVVAIPHTEKQYFGANSLMAYNGAMYAVSNNGLLGLSNTNLQNDKPVLVSSMSVNDASLNALNDVQQASQMTLHFSNFDYALTQYYDYQYSHNGGAWINLNEPVVHFSQLNEGEHSLVVRRRT</sequence>
<comment type="caution">
    <text evidence="2">The sequence shown here is derived from an EMBL/GenBank/DDBJ whole genome shotgun (WGS) entry which is preliminary data.</text>
</comment>
<evidence type="ECO:0000313" key="3">
    <source>
        <dbReference type="Proteomes" id="UP000638462"/>
    </source>
</evidence>
<evidence type="ECO:0000313" key="2">
    <source>
        <dbReference type="EMBL" id="GGF07128.1"/>
    </source>
</evidence>
<name>A0ABQ1TYU8_9GAMM</name>
<dbReference type="SUPFAM" id="SSF50998">
    <property type="entry name" value="Quinoprotein alcohol dehydrogenase-like"/>
    <property type="match status" value="1"/>
</dbReference>
<reference evidence="3" key="1">
    <citation type="journal article" date="2019" name="Int. J. Syst. Evol. Microbiol.">
        <title>The Global Catalogue of Microorganisms (GCM) 10K type strain sequencing project: providing services to taxonomists for standard genome sequencing and annotation.</title>
        <authorList>
            <consortium name="The Broad Institute Genomics Platform"/>
            <consortium name="The Broad Institute Genome Sequencing Center for Infectious Disease"/>
            <person name="Wu L."/>
            <person name="Ma J."/>
        </authorList>
    </citation>
    <scope>NUCLEOTIDE SEQUENCE [LARGE SCALE GENOMIC DNA]</scope>
    <source>
        <strain evidence="3">CGMCC 1.15394</strain>
    </source>
</reference>
<evidence type="ECO:0000256" key="1">
    <source>
        <dbReference type="SAM" id="SignalP"/>
    </source>
</evidence>
<keyword evidence="1" id="KW-0732">Signal</keyword>
<protein>
    <submittedName>
        <fullName evidence="2">Uncharacterized protein</fullName>
    </submittedName>
</protein>